<dbReference type="Proteomes" id="UP000237105">
    <property type="component" value="Unassembled WGS sequence"/>
</dbReference>
<dbReference type="EMBL" id="JXTB01000422">
    <property type="protein sequence ID" value="PON41151.1"/>
    <property type="molecule type" value="Genomic_DNA"/>
</dbReference>
<name>A0A2P5AXB1_PARAD</name>
<sequence length="69" mass="7624">MPLIPSGDFYDITSPLAPPGIQSSFDGFCPLNNYYNLRKSIESLCANSIENIPIQMTHELGNLVLLTHT</sequence>
<evidence type="ECO:0000313" key="2">
    <source>
        <dbReference type="Proteomes" id="UP000237105"/>
    </source>
</evidence>
<evidence type="ECO:0000313" key="1">
    <source>
        <dbReference type="EMBL" id="PON41151.1"/>
    </source>
</evidence>
<keyword evidence="2" id="KW-1185">Reference proteome</keyword>
<gene>
    <name evidence="1" type="ORF">PanWU01x14_292230</name>
</gene>
<proteinExistence type="predicted"/>
<reference evidence="2" key="1">
    <citation type="submission" date="2016-06" db="EMBL/GenBank/DDBJ databases">
        <title>Parallel loss of symbiosis genes in relatives of nitrogen-fixing non-legume Parasponia.</title>
        <authorList>
            <person name="Van Velzen R."/>
            <person name="Holmer R."/>
            <person name="Bu F."/>
            <person name="Rutten L."/>
            <person name="Van Zeijl A."/>
            <person name="Liu W."/>
            <person name="Santuari L."/>
            <person name="Cao Q."/>
            <person name="Sharma T."/>
            <person name="Shen D."/>
            <person name="Roswanjaya Y."/>
            <person name="Wardhani T."/>
            <person name="Kalhor M.S."/>
            <person name="Jansen J."/>
            <person name="Van den Hoogen J."/>
            <person name="Gungor B."/>
            <person name="Hartog M."/>
            <person name="Hontelez J."/>
            <person name="Verver J."/>
            <person name="Yang W.-C."/>
            <person name="Schijlen E."/>
            <person name="Repin R."/>
            <person name="Schilthuizen M."/>
            <person name="Schranz E."/>
            <person name="Heidstra R."/>
            <person name="Miyata K."/>
            <person name="Fedorova E."/>
            <person name="Kohlen W."/>
            <person name="Bisseling T."/>
            <person name="Smit S."/>
            <person name="Geurts R."/>
        </authorList>
    </citation>
    <scope>NUCLEOTIDE SEQUENCE [LARGE SCALE GENOMIC DNA]</scope>
    <source>
        <strain evidence="2">cv. WU1-14</strain>
    </source>
</reference>
<accession>A0A2P5AXB1</accession>
<protein>
    <submittedName>
        <fullName evidence="1">Uncharacterized protein</fullName>
    </submittedName>
</protein>
<dbReference type="AlphaFoldDB" id="A0A2P5AXB1"/>
<organism evidence="1 2">
    <name type="scientific">Parasponia andersonii</name>
    <name type="common">Sponia andersonii</name>
    <dbReference type="NCBI Taxonomy" id="3476"/>
    <lineage>
        <taxon>Eukaryota</taxon>
        <taxon>Viridiplantae</taxon>
        <taxon>Streptophyta</taxon>
        <taxon>Embryophyta</taxon>
        <taxon>Tracheophyta</taxon>
        <taxon>Spermatophyta</taxon>
        <taxon>Magnoliopsida</taxon>
        <taxon>eudicotyledons</taxon>
        <taxon>Gunneridae</taxon>
        <taxon>Pentapetalae</taxon>
        <taxon>rosids</taxon>
        <taxon>fabids</taxon>
        <taxon>Rosales</taxon>
        <taxon>Cannabaceae</taxon>
        <taxon>Parasponia</taxon>
    </lineage>
</organism>
<comment type="caution">
    <text evidence="1">The sequence shown here is derived from an EMBL/GenBank/DDBJ whole genome shotgun (WGS) entry which is preliminary data.</text>
</comment>